<organism evidence="4 5">
    <name type="scientific">Thermoflexibacter ruber</name>
    <dbReference type="NCBI Taxonomy" id="1003"/>
    <lineage>
        <taxon>Bacteria</taxon>
        <taxon>Pseudomonadati</taxon>
        <taxon>Bacteroidota</taxon>
        <taxon>Cytophagia</taxon>
        <taxon>Cytophagales</taxon>
        <taxon>Thermoflexibacteraceae</taxon>
        <taxon>Thermoflexibacter</taxon>
    </lineage>
</organism>
<dbReference type="CDD" id="cd03443">
    <property type="entry name" value="PaaI_thioesterase"/>
    <property type="match status" value="1"/>
</dbReference>
<feature type="domain" description="Thioesterase" evidence="3">
    <location>
        <begin position="54"/>
        <end position="128"/>
    </location>
</feature>
<dbReference type="Gene3D" id="3.10.129.10">
    <property type="entry name" value="Hotdog Thioesterase"/>
    <property type="match status" value="1"/>
</dbReference>
<dbReference type="GO" id="GO:0047617">
    <property type="term" value="F:fatty acyl-CoA hydrolase activity"/>
    <property type="evidence" value="ECO:0007669"/>
    <property type="project" value="InterPro"/>
</dbReference>
<dbReference type="SUPFAM" id="SSF54637">
    <property type="entry name" value="Thioesterase/thiol ester dehydrase-isomerase"/>
    <property type="match status" value="1"/>
</dbReference>
<dbReference type="Pfam" id="PF03061">
    <property type="entry name" value="4HBT"/>
    <property type="match status" value="1"/>
</dbReference>
<dbReference type="RefSeq" id="WP_091544026.1">
    <property type="nucleotide sequence ID" value="NZ_FONY01000013.1"/>
</dbReference>
<dbReference type="PANTHER" id="PTHR21660">
    <property type="entry name" value="THIOESTERASE SUPERFAMILY MEMBER-RELATED"/>
    <property type="match status" value="1"/>
</dbReference>
<evidence type="ECO:0000313" key="4">
    <source>
        <dbReference type="EMBL" id="SFF02564.1"/>
    </source>
</evidence>
<dbReference type="EMBL" id="FONY01000013">
    <property type="protein sequence ID" value="SFF02564.1"/>
    <property type="molecule type" value="Genomic_DNA"/>
</dbReference>
<dbReference type="AlphaFoldDB" id="A0A1I2FAS1"/>
<name>A0A1I2FAS1_9BACT</name>
<protein>
    <submittedName>
        <fullName evidence="4">Uncharacterized domain 1-containing protein</fullName>
    </submittedName>
</protein>
<evidence type="ECO:0000313" key="5">
    <source>
        <dbReference type="Proteomes" id="UP000199513"/>
    </source>
</evidence>
<comment type="similarity">
    <text evidence="1">Belongs to the thioesterase PaaI family.</text>
</comment>
<reference evidence="4 5" key="1">
    <citation type="submission" date="2016-10" db="EMBL/GenBank/DDBJ databases">
        <authorList>
            <person name="de Groot N.N."/>
        </authorList>
    </citation>
    <scope>NUCLEOTIDE SEQUENCE [LARGE SCALE GENOMIC DNA]</scope>
    <source>
        <strain>GEY</strain>
        <strain evidence="5">DSM 9560</strain>
    </source>
</reference>
<gene>
    <name evidence="4" type="ORF">SAMN04488541_101341</name>
</gene>
<dbReference type="NCBIfam" id="TIGR00369">
    <property type="entry name" value="unchar_dom_1"/>
    <property type="match status" value="1"/>
</dbReference>
<sequence>MNPILEMFKAHIDKPMSDIAPPLTQWLNGTLLKAELGSFEMSFKVRKEMTNPAGLLHGGIHASILDDIIGMTVAALGLPNLYVSINLHIDFLHPARIGETVIAKSTVIRSGKTIVNAAAEIYNEKGQLLSKATSNLANTGMPAVL</sequence>
<dbReference type="Proteomes" id="UP000199513">
    <property type="component" value="Unassembled WGS sequence"/>
</dbReference>
<evidence type="ECO:0000256" key="2">
    <source>
        <dbReference type="ARBA" id="ARBA00022801"/>
    </source>
</evidence>
<dbReference type="OrthoDB" id="32575at2"/>
<dbReference type="InterPro" id="IPR029069">
    <property type="entry name" value="HotDog_dom_sf"/>
</dbReference>
<evidence type="ECO:0000256" key="1">
    <source>
        <dbReference type="ARBA" id="ARBA00008324"/>
    </source>
</evidence>
<keyword evidence="5" id="KW-1185">Reference proteome</keyword>
<dbReference type="InterPro" id="IPR003736">
    <property type="entry name" value="PAAI_dom"/>
</dbReference>
<accession>A0A1I2FAS1</accession>
<dbReference type="InterPro" id="IPR039298">
    <property type="entry name" value="ACOT13"/>
</dbReference>
<keyword evidence="2" id="KW-0378">Hydrolase</keyword>
<dbReference type="InterPro" id="IPR006683">
    <property type="entry name" value="Thioestr_dom"/>
</dbReference>
<evidence type="ECO:0000259" key="3">
    <source>
        <dbReference type="Pfam" id="PF03061"/>
    </source>
</evidence>
<dbReference type="STRING" id="1003.SAMN04488541_101341"/>
<proteinExistence type="inferred from homology"/>
<dbReference type="PANTHER" id="PTHR21660:SF1">
    <property type="entry name" value="ACYL-COENZYME A THIOESTERASE 13"/>
    <property type="match status" value="1"/>
</dbReference>